<evidence type="ECO:0000256" key="1">
    <source>
        <dbReference type="ARBA" id="ARBA00004496"/>
    </source>
</evidence>
<dbReference type="GO" id="GO:0003723">
    <property type="term" value="F:RNA binding"/>
    <property type="evidence" value="ECO:0007669"/>
    <property type="project" value="UniProtKB-KW"/>
</dbReference>
<comment type="subcellular location">
    <subcellularLocation>
        <location evidence="1 11">Cytoplasm</location>
    </subcellularLocation>
</comment>
<accession>A0AAJ5VZ76</accession>
<name>A0AAJ5VZ76_9HYPH</name>
<evidence type="ECO:0000259" key="13">
    <source>
        <dbReference type="Pfam" id="PF22421"/>
    </source>
</evidence>
<dbReference type="SUPFAM" id="SSF52374">
    <property type="entry name" value="Nucleotidylyl transferase"/>
    <property type="match status" value="1"/>
</dbReference>
<dbReference type="PANTHER" id="PTHR11766">
    <property type="entry name" value="TYROSYL-TRNA SYNTHETASE"/>
    <property type="match status" value="1"/>
</dbReference>
<evidence type="ECO:0000256" key="3">
    <source>
        <dbReference type="ARBA" id="ARBA00022598"/>
    </source>
</evidence>
<gene>
    <name evidence="11 14" type="primary">tyrS</name>
    <name evidence="14" type="ORF">P0Y65_07675</name>
</gene>
<keyword evidence="6 12" id="KW-0694">RNA-binding</keyword>
<dbReference type="PRINTS" id="PR01040">
    <property type="entry name" value="TRNASYNTHTYR"/>
</dbReference>
<feature type="short sequence motif" description="'HIGH' region" evidence="11">
    <location>
        <begin position="44"/>
        <end position="53"/>
    </location>
</feature>
<dbReference type="InterPro" id="IPR002305">
    <property type="entry name" value="aa-tRNA-synth_Ic"/>
</dbReference>
<proteinExistence type="inferred from homology"/>
<evidence type="ECO:0000256" key="6">
    <source>
        <dbReference type="ARBA" id="ARBA00022884"/>
    </source>
</evidence>
<keyword evidence="8 11" id="KW-0030">Aminoacyl-tRNA synthetase</keyword>
<comment type="similarity">
    <text evidence="10 11">Belongs to the class-I aminoacyl-tRNA synthetase family. TyrS type 1 subfamily.</text>
</comment>
<feature type="binding site" evidence="11">
    <location>
        <position position="179"/>
    </location>
    <ligand>
        <name>L-tyrosine</name>
        <dbReference type="ChEBI" id="CHEBI:58315"/>
    </ligand>
</feature>
<dbReference type="Proteomes" id="UP001217476">
    <property type="component" value="Chromosome"/>
</dbReference>
<dbReference type="InterPro" id="IPR002307">
    <property type="entry name" value="Tyr-tRNA-ligase"/>
</dbReference>
<feature type="short sequence motif" description="'KMSKS' region" evidence="11">
    <location>
        <begin position="235"/>
        <end position="239"/>
    </location>
</feature>
<feature type="binding site" evidence="11">
    <location>
        <position position="39"/>
    </location>
    <ligand>
        <name>L-tyrosine</name>
        <dbReference type="ChEBI" id="CHEBI:58315"/>
    </ligand>
</feature>
<evidence type="ECO:0000256" key="7">
    <source>
        <dbReference type="ARBA" id="ARBA00022917"/>
    </source>
</evidence>
<dbReference type="GO" id="GO:0005524">
    <property type="term" value="F:ATP binding"/>
    <property type="evidence" value="ECO:0007669"/>
    <property type="project" value="UniProtKB-UniRule"/>
</dbReference>
<reference evidence="14" key="1">
    <citation type="submission" date="2023-03" db="EMBL/GenBank/DDBJ databases">
        <title>Andean soil-derived lignocellulolytic bacterial consortium as a source of novel taxa and putative plastic-active enzymes.</title>
        <authorList>
            <person name="Diaz-Garcia L."/>
            <person name="Chuvochina M."/>
            <person name="Feuerriegel G."/>
            <person name="Bunk B."/>
            <person name="Sproer C."/>
            <person name="Streit W.R."/>
            <person name="Rodriguez L.M."/>
            <person name="Overmann J."/>
            <person name="Jimenez D.J."/>
        </authorList>
    </citation>
    <scope>NUCLEOTIDE SEQUENCE</scope>
    <source>
        <strain evidence="14">MAG 4196</strain>
    </source>
</reference>
<dbReference type="HAMAP" id="MF_02006">
    <property type="entry name" value="Tyr_tRNA_synth_type1"/>
    <property type="match status" value="1"/>
</dbReference>
<dbReference type="PANTHER" id="PTHR11766:SF0">
    <property type="entry name" value="TYROSINE--TRNA LIGASE, MITOCHONDRIAL"/>
    <property type="match status" value="1"/>
</dbReference>
<dbReference type="CDD" id="cd00805">
    <property type="entry name" value="TyrRS_core"/>
    <property type="match status" value="1"/>
</dbReference>
<feature type="binding site" evidence="11">
    <location>
        <position position="175"/>
    </location>
    <ligand>
        <name>L-tyrosine</name>
        <dbReference type="ChEBI" id="CHEBI:58315"/>
    </ligand>
</feature>
<dbReference type="EMBL" id="CP119312">
    <property type="protein sequence ID" value="WEK06122.1"/>
    <property type="molecule type" value="Genomic_DNA"/>
</dbReference>
<dbReference type="Pfam" id="PF22421">
    <property type="entry name" value="SYY_C-terminal"/>
    <property type="match status" value="1"/>
</dbReference>
<evidence type="ECO:0000313" key="15">
    <source>
        <dbReference type="Proteomes" id="UP001217476"/>
    </source>
</evidence>
<dbReference type="FunFam" id="3.40.50.620:FF:000008">
    <property type="entry name" value="Tyrosine--tRNA ligase"/>
    <property type="match status" value="1"/>
</dbReference>
<dbReference type="GO" id="GO:0005829">
    <property type="term" value="C:cytosol"/>
    <property type="evidence" value="ECO:0007669"/>
    <property type="project" value="TreeGrafter"/>
</dbReference>
<evidence type="ECO:0000256" key="10">
    <source>
        <dbReference type="ARBA" id="ARBA00060965"/>
    </source>
</evidence>
<comment type="catalytic activity">
    <reaction evidence="9 11">
        <text>tRNA(Tyr) + L-tyrosine + ATP = L-tyrosyl-tRNA(Tyr) + AMP + diphosphate + H(+)</text>
        <dbReference type="Rhea" id="RHEA:10220"/>
        <dbReference type="Rhea" id="RHEA-COMP:9706"/>
        <dbReference type="Rhea" id="RHEA-COMP:9707"/>
        <dbReference type="ChEBI" id="CHEBI:15378"/>
        <dbReference type="ChEBI" id="CHEBI:30616"/>
        <dbReference type="ChEBI" id="CHEBI:33019"/>
        <dbReference type="ChEBI" id="CHEBI:58315"/>
        <dbReference type="ChEBI" id="CHEBI:78442"/>
        <dbReference type="ChEBI" id="CHEBI:78536"/>
        <dbReference type="ChEBI" id="CHEBI:456215"/>
        <dbReference type="EC" id="6.1.1.1"/>
    </reaction>
</comment>
<dbReference type="FunFam" id="1.10.240.10:FF:000001">
    <property type="entry name" value="Tyrosine--tRNA ligase"/>
    <property type="match status" value="1"/>
</dbReference>
<dbReference type="GO" id="GO:0006437">
    <property type="term" value="P:tyrosyl-tRNA aminoacylation"/>
    <property type="evidence" value="ECO:0007669"/>
    <property type="project" value="UniProtKB-UniRule"/>
</dbReference>
<evidence type="ECO:0000256" key="2">
    <source>
        <dbReference type="ARBA" id="ARBA00022490"/>
    </source>
</evidence>
<dbReference type="InterPro" id="IPR024107">
    <property type="entry name" value="Tyr-tRNA-ligase_bac_1"/>
</dbReference>
<dbReference type="Gene3D" id="3.10.290.10">
    <property type="entry name" value="RNA-binding S4 domain"/>
    <property type="match status" value="1"/>
</dbReference>
<keyword evidence="3 11" id="KW-0436">Ligase</keyword>
<evidence type="ECO:0000256" key="12">
    <source>
        <dbReference type="PROSITE-ProRule" id="PRU00182"/>
    </source>
</evidence>
<protein>
    <recommendedName>
        <fullName evidence="11">Tyrosine--tRNA ligase</fullName>
        <ecNumber evidence="11">6.1.1.1</ecNumber>
    </recommendedName>
    <alternativeName>
        <fullName evidence="11">Tyrosyl-tRNA synthetase</fullName>
        <shortName evidence="11">TyrRS</shortName>
    </alternativeName>
</protein>
<dbReference type="GO" id="GO:0042803">
    <property type="term" value="F:protein homodimerization activity"/>
    <property type="evidence" value="ECO:0007669"/>
    <property type="project" value="UniProtKB-ARBA"/>
</dbReference>
<evidence type="ECO:0000256" key="11">
    <source>
        <dbReference type="HAMAP-Rule" id="MF_02006"/>
    </source>
</evidence>
<dbReference type="InterPro" id="IPR014729">
    <property type="entry name" value="Rossmann-like_a/b/a_fold"/>
</dbReference>
<dbReference type="CDD" id="cd00165">
    <property type="entry name" value="S4"/>
    <property type="match status" value="1"/>
</dbReference>
<dbReference type="Gene3D" id="3.40.50.620">
    <property type="entry name" value="HUPs"/>
    <property type="match status" value="1"/>
</dbReference>
<dbReference type="SUPFAM" id="SSF55174">
    <property type="entry name" value="Alpha-L RNA-binding motif"/>
    <property type="match status" value="1"/>
</dbReference>
<evidence type="ECO:0000256" key="8">
    <source>
        <dbReference type="ARBA" id="ARBA00023146"/>
    </source>
</evidence>
<dbReference type="GO" id="GO:0004831">
    <property type="term" value="F:tyrosine-tRNA ligase activity"/>
    <property type="evidence" value="ECO:0007669"/>
    <property type="project" value="UniProtKB-UniRule"/>
</dbReference>
<keyword evidence="5 11" id="KW-0067">ATP-binding</keyword>
<dbReference type="InterPro" id="IPR024088">
    <property type="entry name" value="Tyr-tRNA-ligase_bac-type"/>
</dbReference>
<dbReference type="AlphaFoldDB" id="A0AAJ5VZ76"/>
<dbReference type="Pfam" id="PF00579">
    <property type="entry name" value="tRNA-synt_1b"/>
    <property type="match status" value="1"/>
</dbReference>
<comment type="subunit">
    <text evidence="11">Homodimer.</text>
</comment>
<evidence type="ECO:0000313" key="14">
    <source>
        <dbReference type="EMBL" id="WEK06122.1"/>
    </source>
</evidence>
<keyword evidence="2 11" id="KW-0963">Cytoplasm</keyword>
<evidence type="ECO:0000256" key="4">
    <source>
        <dbReference type="ARBA" id="ARBA00022741"/>
    </source>
</evidence>
<organism evidence="14 15">
    <name type="scientific">Candidatus Devosia phytovorans</name>
    <dbReference type="NCBI Taxonomy" id="3121372"/>
    <lineage>
        <taxon>Bacteria</taxon>
        <taxon>Pseudomonadati</taxon>
        <taxon>Pseudomonadota</taxon>
        <taxon>Alphaproteobacteria</taxon>
        <taxon>Hyphomicrobiales</taxon>
        <taxon>Devosiaceae</taxon>
        <taxon>Devosia</taxon>
    </lineage>
</organism>
<dbReference type="Gene3D" id="1.10.240.10">
    <property type="entry name" value="Tyrosyl-Transfer RNA Synthetase"/>
    <property type="match status" value="1"/>
</dbReference>
<comment type="function">
    <text evidence="11">Catalyzes the attachment of tyrosine to tRNA(Tyr) in a two-step reaction: tyrosine is first activated by ATP to form Tyr-AMP and then transferred to the acceptor end of tRNA(Tyr).</text>
</comment>
<dbReference type="EC" id="6.1.1.1" evidence="11"/>
<keyword evidence="7 11" id="KW-0648">Protein biosynthesis</keyword>
<dbReference type="InterPro" id="IPR054608">
    <property type="entry name" value="SYY-like_C"/>
</dbReference>
<feature type="domain" description="Tyrosine--tRNA ligase SYY-like C-terminal" evidence="13">
    <location>
        <begin position="345"/>
        <end position="413"/>
    </location>
</feature>
<keyword evidence="4 11" id="KW-0547">Nucleotide-binding</keyword>
<dbReference type="InterPro" id="IPR036986">
    <property type="entry name" value="S4_RNA-bd_sf"/>
</dbReference>
<dbReference type="PROSITE" id="PS50889">
    <property type="entry name" value="S4"/>
    <property type="match status" value="1"/>
</dbReference>
<feature type="binding site" evidence="11">
    <location>
        <position position="238"/>
    </location>
    <ligand>
        <name>ATP</name>
        <dbReference type="ChEBI" id="CHEBI:30616"/>
    </ligand>
</feature>
<evidence type="ECO:0000256" key="5">
    <source>
        <dbReference type="ARBA" id="ARBA00022840"/>
    </source>
</evidence>
<sequence>MSKYKSDFLRVLDERGFIHQISDPEGLDALALKGPITGYVGYDATATSIHIGNLITVTMLYWLQETGHKAISLMGGGTSMVGDPSFRDDQRKLLTVEQIETNIESIKKVYGRILNYEGSNPAIMVNNADWLLKLNYVEFLRDVGRHFSVNRMLSFDSVKLRLDREQSLSFLEFNYMIMQGYDFTELNRRHGTVLQMGGSDQWGNIINGVDLNHRMGGEQLYALTTPLLTKSSGEKMGKSASGAVWLNGDLFSPYDFWQYFRNTEDADVVKFLKIFTRLPLSEIERIGALGGNEINEAKKILATEVTAVVHGRDAAIQAASTAAATFESGAIDLSLPTATVTHAELNAGLGILAALVTAGLAGSNGEARRHVQSGAVRVNDAVIDDDKLSIGDNALLSEGVIKLSVGKKRHALIKPV</sequence>
<evidence type="ECO:0000256" key="9">
    <source>
        <dbReference type="ARBA" id="ARBA00048248"/>
    </source>
</evidence>
<dbReference type="NCBIfam" id="TIGR00234">
    <property type="entry name" value="tyrS"/>
    <property type="match status" value="1"/>
</dbReference>